<feature type="transmembrane region" description="Helical" evidence="1">
    <location>
        <begin position="43"/>
        <end position="60"/>
    </location>
</feature>
<name>A0A099KFH1_COLPS</name>
<dbReference type="RefSeq" id="WP_033083879.1">
    <property type="nucleotide sequence ID" value="NZ_JQEC01000055.1"/>
</dbReference>
<organism evidence="2 3">
    <name type="scientific">Colwellia psychrerythraea</name>
    <name type="common">Vibrio psychroerythus</name>
    <dbReference type="NCBI Taxonomy" id="28229"/>
    <lineage>
        <taxon>Bacteria</taxon>
        <taxon>Pseudomonadati</taxon>
        <taxon>Pseudomonadota</taxon>
        <taxon>Gammaproteobacteria</taxon>
        <taxon>Alteromonadales</taxon>
        <taxon>Colwelliaceae</taxon>
        <taxon>Colwellia</taxon>
    </lineage>
</organism>
<evidence type="ECO:0000256" key="1">
    <source>
        <dbReference type="SAM" id="Phobius"/>
    </source>
</evidence>
<feature type="transmembrane region" description="Helical" evidence="1">
    <location>
        <begin position="115"/>
        <end position="136"/>
    </location>
</feature>
<evidence type="ECO:0000313" key="2">
    <source>
        <dbReference type="EMBL" id="KGJ89514.1"/>
    </source>
</evidence>
<reference evidence="2 3" key="1">
    <citation type="submission" date="2014-08" db="EMBL/GenBank/DDBJ databases">
        <title>Genomic and Phenotypic Diversity of Colwellia psychrerythraea strains from Disparate Marine Basins.</title>
        <authorList>
            <person name="Techtmann S.M."/>
            <person name="Stelling S.C."/>
            <person name="Utturkar S.M."/>
            <person name="Alshibli N."/>
            <person name="Harris A."/>
            <person name="Brown S.D."/>
            <person name="Hazen T.C."/>
        </authorList>
    </citation>
    <scope>NUCLEOTIDE SEQUENCE [LARGE SCALE GENOMIC DNA]</scope>
    <source>
        <strain evidence="2 3">GAB14E</strain>
    </source>
</reference>
<protein>
    <submittedName>
        <fullName evidence="2">Uncharacterized protein</fullName>
    </submittedName>
</protein>
<proteinExistence type="predicted"/>
<feature type="transmembrane region" description="Helical" evidence="1">
    <location>
        <begin position="66"/>
        <end position="91"/>
    </location>
</feature>
<keyword evidence="1" id="KW-1133">Transmembrane helix</keyword>
<dbReference type="AlphaFoldDB" id="A0A099KFH1"/>
<dbReference type="EMBL" id="JQEC01000055">
    <property type="protein sequence ID" value="KGJ89514.1"/>
    <property type="molecule type" value="Genomic_DNA"/>
</dbReference>
<evidence type="ECO:0000313" key="3">
    <source>
        <dbReference type="Proteomes" id="UP000029868"/>
    </source>
</evidence>
<dbReference type="PATRIC" id="fig|28229.3.peg.3916"/>
<gene>
    <name evidence="2" type="ORF">GAB14E_0707</name>
</gene>
<comment type="caution">
    <text evidence="2">The sequence shown here is derived from an EMBL/GenBank/DDBJ whole genome shotgun (WGS) entry which is preliminary data.</text>
</comment>
<keyword evidence="1" id="KW-0812">Transmembrane</keyword>
<keyword evidence="1" id="KW-0472">Membrane</keyword>
<dbReference type="Proteomes" id="UP000029868">
    <property type="component" value="Unassembled WGS sequence"/>
</dbReference>
<sequence length="141" mass="15823">MVQQESDIEKRIRELKELEGKNIAHYSVMMSTFISSRIDANKAIFTFSSAGIGLLVTLISEPNSTISVVLFSSAILAFVIAVISTLFIYIAHTNAIESYIRNEGSHKRDLNLKEWVYVNYIAFSFGVVFVALFAFLKLYGV</sequence>
<accession>A0A099KFH1</accession>
<dbReference type="OrthoDB" id="7065218at2"/>